<evidence type="ECO:0000313" key="2">
    <source>
        <dbReference type="Proteomes" id="UP000694888"/>
    </source>
</evidence>
<dbReference type="InterPro" id="IPR001304">
    <property type="entry name" value="C-type_lectin-like"/>
</dbReference>
<dbReference type="PANTHER" id="PTHR22801">
    <property type="entry name" value="LITHOSTATHINE"/>
    <property type="match status" value="1"/>
</dbReference>
<evidence type="ECO:0000259" key="1">
    <source>
        <dbReference type="PROSITE" id="PS50041"/>
    </source>
</evidence>
<dbReference type="Pfam" id="PF00059">
    <property type="entry name" value="Lectin_C"/>
    <property type="match status" value="1"/>
</dbReference>
<dbReference type="InterPro" id="IPR016186">
    <property type="entry name" value="C-type_lectin-like/link_sf"/>
</dbReference>
<organism evidence="2 3">
    <name type="scientific">Aplysia californica</name>
    <name type="common">California sea hare</name>
    <dbReference type="NCBI Taxonomy" id="6500"/>
    <lineage>
        <taxon>Eukaryota</taxon>
        <taxon>Metazoa</taxon>
        <taxon>Spiralia</taxon>
        <taxon>Lophotrochozoa</taxon>
        <taxon>Mollusca</taxon>
        <taxon>Gastropoda</taxon>
        <taxon>Heterobranchia</taxon>
        <taxon>Euthyneura</taxon>
        <taxon>Tectipleura</taxon>
        <taxon>Aplysiida</taxon>
        <taxon>Aplysioidea</taxon>
        <taxon>Aplysiidae</taxon>
        <taxon>Aplysia</taxon>
    </lineage>
</organism>
<proteinExistence type="predicted"/>
<dbReference type="SUPFAM" id="SSF56436">
    <property type="entry name" value="C-type lectin-like"/>
    <property type="match status" value="1"/>
</dbReference>
<dbReference type="SMART" id="SM00034">
    <property type="entry name" value="CLECT"/>
    <property type="match status" value="1"/>
</dbReference>
<keyword evidence="2" id="KW-1185">Reference proteome</keyword>
<accession>A0ABM0KB19</accession>
<dbReference type="PROSITE" id="PS50041">
    <property type="entry name" value="C_TYPE_LECTIN_2"/>
    <property type="match status" value="1"/>
</dbReference>
<gene>
    <name evidence="3" type="primary">LOC101863161</name>
</gene>
<name>A0ABM0KB19_APLCA</name>
<reference evidence="3" key="1">
    <citation type="submission" date="2025-08" db="UniProtKB">
        <authorList>
            <consortium name="RefSeq"/>
        </authorList>
    </citation>
    <scope>IDENTIFICATION</scope>
</reference>
<feature type="domain" description="C-type lectin" evidence="1">
    <location>
        <begin position="12"/>
        <end position="137"/>
    </location>
</feature>
<dbReference type="Gene3D" id="3.10.100.10">
    <property type="entry name" value="Mannose-Binding Protein A, subunit A"/>
    <property type="match status" value="1"/>
</dbReference>
<dbReference type="CDD" id="cd00037">
    <property type="entry name" value="CLECT"/>
    <property type="match status" value="1"/>
</dbReference>
<sequence length="144" mass="16476">MSAGFAMAALHNQQLCLKVIFSEQVNFTTARARCEAFDNGRLFVSDTVDKLNLLRQIHDAVMNGSRFNLYVGMNDIVTEDEFYWEDGRLVTEEEKKLLFQPGQPDNYRGKEDCVMFLSHVHKLNDCGCSLRLGYVCEQHSEVSD</sequence>
<dbReference type="RefSeq" id="XP_005113289.1">
    <property type="nucleotide sequence ID" value="XM_005113232.1"/>
</dbReference>
<evidence type="ECO:0000313" key="3">
    <source>
        <dbReference type="RefSeq" id="XP_005113289.1"/>
    </source>
</evidence>
<dbReference type="InterPro" id="IPR016187">
    <property type="entry name" value="CTDL_fold"/>
</dbReference>
<dbReference type="GeneID" id="101863161"/>
<dbReference type="PANTHER" id="PTHR22801:SF63">
    <property type="entry name" value="C-TYPE LECTIN DOMAIN-CONTAINING PROTEIN"/>
    <property type="match status" value="1"/>
</dbReference>
<dbReference type="InterPro" id="IPR050801">
    <property type="entry name" value="Ca-Dep_Lectins_ImmuneDev"/>
</dbReference>
<dbReference type="Proteomes" id="UP000694888">
    <property type="component" value="Unplaced"/>
</dbReference>
<protein>
    <submittedName>
        <fullName evidence="3">Alpha-N-acetylgalactosamine-specific lectin-like</fullName>
    </submittedName>
</protein>